<reference evidence="3" key="2">
    <citation type="journal article" date="2024" name="Environ. Microbiol.">
        <title>Genome analysis and description of Tunturibacter gen. nov. expands the diversity of Terriglobia in tundra soils.</title>
        <authorList>
            <person name="Messyasz A."/>
            <person name="Mannisto M.K."/>
            <person name="Kerkhof L.J."/>
            <person name="Haggblom M.M."/>
        </authorList>
    </citation>
    <scope>NUCLEOTIDE SEQUENCE</scope>
    <source>
        <strain evidence="3">M8UP23</strain>
    </source>
</reference>
<evidence type="ECO:0000256" key="2">
    <source>
        <dbReference type="SAM" id="SignalP"/>
    </source>
</evidence>
<keyword evidence="2" id="KW-0732">Signal</keyword>
<sequence>MRCFRSCHAVVSLLLAIPAHAQNQQQMPRDYRGVETIVPGIFVTPVPNAPFTATIEILSHENLPDGTVNTRTTTAHIARASSGRIYNERRQLVPTSFKGEPQLLSAHIYDPSSRLNIFYNPFQHIARESIYTGPPAPPPNTTPARTPVNNPYFKQEDIGTQPLDGLTLTGIRKTHIIPAAMSTTGKDVAIVDEYWYSPELSIYMIIKHNDPRTGEQLVAVGNVERHEPAASIFVIPANYKIVDENPPEIDSSPQPAEPMPVRK</sequence>
<dbReference type="EMBL" id="CP132932">
    <property type="protein sequence ID" value="XCB26886.1"/>
    <property type="molecule type" value="Genomic_DNA"/>
</dbReference>
<proteinExistence type="predicted"/>
<dbReference type="KEGG" id="temp:RBB75_00830"/>
<protein>
    <submittedName>
        <fullName evidence="3">Uncharacterized protein</fullName>
    </submittedName>
</protein>
<feature type="chain" id="PRO_5043549175" evidence="2">
    <location>
        <begin position="22"/>
        <end position="263"/>
    </location>
</feature>
<reference evidence="3" key="1">
    <citation type="submission" date="2023-08" db="EMBL/GenBank/DDBJ databases">
        <authorList>
            <person name="Messyasz A."/>
            <person name="Mannisto M.K."/>
            <person name="Kerkhof L.J."/>
            <person name="Haggblom M."/>
        </authorList>
    </citation>
    <scope>NUCLEOTIDE SEQUENCE</scope>
    <source>
        <strain evidence="3">M8UP23</strain>
    </source>
</reference>
<feature type="signal peptide" evidence="2">
    <location>
        <begin position="1"/>
        <end position="21"/>
    </location>
</feature>
<organism evidence="3">
    <name type="scientific">Tunturiibacter empetritectus</name>
    <dbReference type="NCBI Taxonomy" id="3069691"/>
    <lineage>
        <taxon>Bacteria</taxon>
        <taxon>Pseudomonadati</taxon>
        <taxon>Acidobacteriota</taxon>
        <taxon>Terriglobia</taxon>
        <taxon>Terriglobales</taxon>
        <taxon>Acidobacteriaceae</taxon>
        <taxon>Tunturiibacter</taxon>
    </lineage>
</organism>
<dbReference type="RefSeq" id="WP_353069228.1">
    <property type="nucleotide sequence ID" value="NZ_CP132932.1"/>
</dbReference>
<name>A0AAU7ZDK9_9BACT</name>
<accession>A0AAU7ZDK9</accession>
<gene>
    <name evidence="3" type="ORF">RBB75_00830</name>
</gene>
<dbReference type="AlphaFoldDB" id="A0AAU7ZDK9"/>
<feature type="region of interest" description="Disordered" evidence="1">
    <location>
        <begin position="244"/>
        <end position="263"/>
    </location>
</feature>
<evidence type="ECO:0000313" key="3">
    <source>
        <dbReference type="EMBL" id="XCB26886.1"/>
    </source>
</evidence>
<evidence type="ECO:0000256" key="1">
    <source>
        <dbReference type="SAM" id="MobiDB-lite"/>
    </source>
</evidence>